<feature type="domain" description="MDMPI C-terminal" evidence="1">
    <location>
        <begin position="189"/>
        <end position="268"/>
    </location>
</feature>
<dbReference type="RefSeq" id="WP_171080508.1">
    <property type="nucleotide sequence ID" value="NZ_BNBU01000013.1"/>
</dbReference>
<dbReference type="AlphaFoldDB" id="A0A7Y7E6Z0"/>
<dbReference type="Pfam" id="PF11716">
    <property type="entry name" value="MDMPI_N"/>
    <property type="match status" value="1"/>
</dbReference>
<comment type="caution">
    <text evidence="3">The sequence shown here is derived from an EMBL/GenBank/DDBJ whole genome shotgun (WGS) entry which is preliminary data.</text>
</comment>
<dbReference type="SUPFAM" id="SSF109854">
    <property type="entry name" value="DinB/YfiT-like putative metalloenzymes"/>
    <property type="match status" value="1"/>
</dbReference>
<dbReference type="Pfam" id="PF07398">
    <property type="entry name" value="MDMPI_C"/>
    <property type="match status" value="1"/>
</dbReference>
<dbReference type="Gene3D" id="1.20.120.450">
    <property type="entry name" value="dinb family like domain"/>
    <property type="match status" value="1"/>
</dbReference>
<feature type="domain" description="Mycothiol-dependent maleylpyruvate isomerase metal-binding" evidence="2">
    <location>
        <begin position="18"/>
        <end position="155"/>
    </location>
</feature>
<protein>
    <submittedName>
        <fullName evidence="3">Maleylpyruvate isomerase family mycothiol-dependent enzyme</fullName>
    </submittedName>
</protein>
<keyword evidence="4" id="KW-1185">Reference proteome</keyword>
<dbReference type="InterPro" id="IPR024344">
    <property type="entry name" value="MDMPI_metal-binding"/>
</dbReference>
<proteinExistence type="predicted"/>
<dbReference type="Proteomes" id="UP000587462">
    <property type="component" value="Unassembled WGS sequence"/>
</dbReference>
<reference evidence="3 4" key="1">
    <citation type="submission" date="2020-04" db="EMBL/GenBank/DDBJ databases">
        <title>Draft Genome Sequence of Streptomyces morookaense DSM 40503, an 8-azaguanine-producing strain.</title>
        <authorList>
            <person name="Qi J."/>
            <person name="Gao J.-M."/>
        </authorList>
    </citation>
    <scope>NUCLEOTIDE SEQUENCE [LARGE SCALE GENOMIC DNA]</scope>
    <source>
        <strain evidence="3 4">DSM 40503</strain>
    </source>
</reference>
<dbReference type="InterPro" id="IPR010872">
    <property type="entry name" value="MDMPI_C-term_domain"/>
</dbReference>
<organism evidence="3 4">
    <name type="scientific">Streptomyces morookaense</name>
    <name type="common">Streptoverticillium morookaense</name>
    <dbReference type="NCBI Taxonomy" id="1970"/>
    <lineage>
        <taxon>Bacteria</taxon>
        <taxon>Bacillati</taxon>
        <taxon>Actinomycetota</taxon>
        <taxon>Actinomycetes</taxon>
        <taxon>Kitasatosporales</taxon>
        <taxon>Streptomycetaceae</taxon>
        <taxon>Streptomyces</taxon>
    </lineage>
</organism>
<evidence type="ECO:0000259" key="2">
    <source>
        <dbReference type="Pfam" id="PF11716"/>
    </source>
</evidence>
<evidence type="ECO:0000313" key="3">
    <source>
        <dbReference type="EMBL" id="NVK78420.1"/>
    </source>
</evidence>
<dbReference type="GO" id="GO:0016853">
    <property type="term" value="F:isomerase activity"/>
    <property type="evidence" value="ECO:0007669"/>
    <property type="project" value="UniProtKB-KW"/>
</dbReference>
<accession>A0A7Y7E6Z0</accession>
<dbReference type="InterPro" id="IPR017517">
    <property type="entry name" value="Maleyloyr_isom"/>
</dbReference>
<evidence type="ECO:0000313" key="4">
    <source>
        <dbReference type="Proteomes" id="UP000587462"/>
    </source>
</evidence>
<dbReference type="GO" id="GO:0005886">
    <property type="term" value="C:plasma membrane"/>
    <property type="evidence" value="ECO:0007669"/>
    <property type="project" value="TreeGrafter"/>
</dbReference>
<evidence type="ECO:0000259" key="1">
    <source>
        <dbReference type="Pfam" id="PF07398"/>
    </source>
</evidence>
<sequence length="276" mass="30093">MASTNSRDCIARFHSDVRAFAAAARRAAPGGAAAPPVPSCPGWSVSDLVVHLASVHRYVARLLRERLTEQPDHSDLSFLLLPADTDGWPHPDNAPNHAPLPETLLDWFMDGAAALEELFRSSAPDEPVWSWAPDRTAGFWMRIQAIEAAVHRWDAENATGTALPVAPALAADAVGQNFRVMAPFRRALRQAPPGSGECFRFRRTDGPDVWTVRFDGDTVLLGELAEEDGGPCDVELTGTASDLMLFLWQRIPAGRLAGVTGDRDVLDRWFTLVPPV</sequence>
<keyword evidence="3" id="KW-0413">Isomerase</keyword>
<keyword evidence="3" id="KW-0670">Pyruvate</keyword>
<dbReference type="EMBL" id="JABBXF010000023">
    <property type="protein sequence ID" value="NVK78420.1"/>
    <property type="molecule type" value="Genomic_DNA"/>
</dbReference>
<dbReference type="InterPro" id="IPR034660">
    <property type="entry name" value="DinB/YfiT-like"/>
</dbReference>
<name>A0A7Y7E6Z0_STRMO</name>
<dbReference type="PANTHER" id="PTHR40758:SF1">
    <property type="entry name" value="CONSERVED PROTEIN"/>
    <property type="match status" value="1"/>
</dbReference>
<gene>
    <name evidence="3" type="ORF">HG542_12170</name>
</gene>
<dbReference type="NCBIfam" id="TIGR03083">
    <property type="entry name" value="maleylpyruvate isomerase family mycothiol-dependent enzyme"/>
    <property type="match status" value="1"/>
</dbReference>
<dbReference type="PANTHER" id="PTHR40758">
    <property type="entry name" value="CONSERVED PROTEIN"/>
    <property type="match status" value="1"/>
</dbReference>
<dbReference type="GO" id="GO:0046872">
    <property type="term" value="F:metal ion binding"/>
    <property type="evidence" value="ECO:0007669"/>
    <property type="project" value="InterPro"/>
</dbReference>